<evidence type="ECO:0000259" key="3">
    <source>
        <dbReference type="PROSITE" id="PS51387"/>
    </source>
</evidence>
<comment type="caution">
    <text evidence="4">The sequence shown here is derived from an EMBL/GenBank/DDBJ whole genome shotgun (WGS) entry which is preliminary data.</text>
</comment>
<keyword evidence="5" id="KW-1185">Reference proteome</keyword>
<keyword evidence="1" id="KW-0285">Flavoprotein</keyword>
<dbReference type="InterPro" id="IPR006094">
    <property type="entry name" value="Oxid_FAD_bind_N"/>
</dbReference>
<reference evidence="4 5" key="1">
    <citation type="submission" date="2017-07" db="EMBL/GenBank/DDBJ databases">
        <title>Elstera cyanobacteriorum sp. nov., a novel bacterium isolated from cyanobacterial aggregates in a eutrophic lake.</title>
        <authorList>
            <person name="Cai H."/>
        </authorList>
    </citation>
    <scope>NUCLEOTIDE SEQUENCE [LARGE SCALE GENOMIC DNA]</scope>
    <source>
        <strain evidence="4 5">TH019</strain>
    </source>
</reference>
<protein>
    <recommendedName>
        <fullName evidence="3">FAD-binding PCMH-type domain-containing protein</fullName>
    </recommendedName>
</protein>
<dbReference type="InterPro" id="IPR016171">
    <property type="entry name" value="Vanillyl_alc_oxidase_C-sub2"/>
</dbReference>
<dbReference type="InterPro" id="IPR036318">
    <property type="entry name" value="FAD-bd_PCMH-like_sf"/>
</dbReference>
<name>A0A255XW39_9PROT</name>
<proteinExistence type="predicted"/>
<dbReference type="InterPro" id="IPR016169">
    <property type="entry name" value="FAD-bd_PCMH_sub2"/>
</dbReference>
<dbReference type="PANTHER" id="PTHR43762:SF1">
    <property type="entry name" value="D-ARABINONO-1,4-LACTONE OXIDASE"/>
    <property type="match status" value="1"/>
</dbReference>
<dbReference type="PROSITE" id="PS51387">
    <property type="entry name" value="FAD_PCMH"/>
    <property type="match status" value="1"/>
</dbReference>
<dbReference type="Pfam" id="PF01565">
    <property type="entry name" value="FAD_binding_4"/>
    <property type="match status" value="1"/>
</dbReference>
<dbReference type="Proteomes" id="UP000216361">
    <property type="component" value="Unassembled WGS sequence"/>
</dbReference>
<dbReference type="OrthoDB" id="143770at2"/>
<accession>A0A255XW39</accession>
<dbReference type="InterPro" id="IPR010031">
    <property type="entry name" value="FAD_lactone_oxidase-like"/>
</dbReference>
<dbReference type="SUPFAM" id="SSF56176">
    <property type="entry name" value="FAD-binding/transporter-associated domain-like"/>
    <property type="match status" value="1"/>
</dbReference>
<keyword evidence="2" id="KW-0560">Oxidoreductase</keyword>
<dbReference type="InterPro" id="IPR007173">
    <property type="entry name" value="ALO_C"/>
</dbReference>
<dbReference type="PANTHER" id="PTHR43762">
    <property type="entry name" value="L-GULONOLACTONE OXIDASE"/>
    <property type="match status" value="1"/>
</dbReference>
<dbReference type="EMBL" id="NOXS01000027">
    <property type="protein sequence ID" value="OYQ20635.1"/>
    <property type="molecule type" value="Genomic_DNA"/>
</dbReference>
<sequence>MMRSKTIPLAGWGRFPTAKAPAFRPERVSEAAACLKADGTLLARGAGRSYGDQAINSSGSVVLTGRLDRLLALTTGDTPLLEVEAGVSLGTLQRLLLPRGFMLPVTPGTGFATVGGAIANDVHGKNHDADGSFGQHVAWIDLLRADGQVQRLTPDATPTEFWATVGGIGLTGIILAAGLRLLPVPGNAVFLKEERMPDLAAFLNGLRTARSSARFSVGWIDALASGDRIGRGILETADLSLESLPLRTDKTKRIPLNLPKACLSRPAVSLFNWGYYHRIPRRGRSGLTSIPKFLYPLDAVHDWNRLYGKPGFSQFQAVIPDAAAESGLRALLSAANKGATASFLAVLKTLGAEGQGLLSFPQPGFTLALDLPRRAETEALLARLEAITLDHGGRIYLAKDSALSAEGFARMYPRLDAFRAAVTALDPEGRFSSDQARRLGIR</sequence>
<dbReference type="InterPro" id="IPR016166">
    <property type="entry name" value="FAD-bd_PCMH"/>
</dbReference>
<gene>
    <name evidence="4" type="ORF">CHR90_04495</name>
</gene>
<dbReference type="GO" id="GO:0016020">
    <property type="term" value="C:membrane"/>
    <property type="evidence" value="ECO:0007669"/>
    <property type="project" value="InterPro"/>
</dbReference>
<keyword evidence="1" id="KW-0274">FAD</keyword>
<organism evidence="4 5">
    <name type="scientific">Elstera cyanobacteriorum</name>
    <dbReference type="NCBI Taxonomy" id="2022747"/>
    <lineage>
        <taxon>Bacteria</taxon>
        <taxon>Pseudomonadati</taxon>
        <taxon>Pseudomonadota</taxon>
        <taxon>Alphaproteobacteria</taxon>
        <taxon>Rhodospirillales</taxon>
        <taxon>Rhodospirillaceae</taxon>
        <taxon>Elstera</taxon>
    </lineage>
</organism>
<dbReference type="Gene3D" id="3.30.465.10">
    <property type="match status" value="1"/>
</dbReference>
<evidence type="ECO:0000256" key="2">
    <source>
        <dbReference type="ARBA" id="ARBA00023002"/>
    </source>
</evidence>
<dbReference type="Gene3D" id="1.10.45.10">
    <property type="entry name" value="Vanillyl-alcohol Oxidase, Chain A, domain 4"/>
    <property type="match status" value="1"/>
</dbReference>
<dbReference type="GO" id="GO:0071949">
    <property type="term" value="F:FAD binding"/>
    <property type="evidence" value="ECO:0007669"/>
    <property type="project" value="InterPro"/>
</dbReference>
<dbReference type="Pfam" id="PF04030">
    <property type="entry name" value="ALO"/>
    <property type="match status" value="1"/>
</dbReference>
<evidence type="ECO:0000256" key="1">
    <source>
        <dbReference type="ARBA" id="ARBA00022827"/>
    </source>
</evidence>
<evidence type="ECO:0000313" key="5">
    <source>
        <dbReference type="Proteomes" id="UP000216361"/>
    </source>
</evidence>
<evidence type="ECO:0000313" key="4">
    <source>
        <dbReference type="EMBL" id="OYQ20635.1"/>
    </source>
</evidence>
<dbReference type="GO" id="GO:0003885">
    <property type="term" value="F:D-arabinono-1,4-lactone oxidase activity"/>
    <property type="evidence" value="ECO:0007669"/>
    <property type="project" value="InterPro"/>
</dbReference>
<dbReference type="RefSeq" id="WP_094407787.1">
    <property type="nucleotide sequence ID" value="NZ_BMJZ01000009.1"/>
</dbReference>
<feature type="domain" description="FAD-binding PCMH-type" evidence="3">
    <location>
        <begin position="15"/>
        <end position="184"/>
    </location>
</feature>
<dbReference type="AlphaFoldDB" id="A0A255XW39"/>